<proteinExistence type="predicted"/>
<evidence type="ECO:0000256" key="13">
    <source>
        <dbReference type="RuleBase" id="RU363034"/>
    </source>
</evidence>
<comment type="caution">
    <text evidence="15">The sequence shown here is derived from an EMBL/GenBank/DDBJ whole genome shotgun (WGS) entry which is preliminary data.</text>
</comment>
<dbReference type="GO" id="GO:0006508">
    <property type="term" value="P:proteolysis"/>
    <property type="evidence" value="ECO:0007669"/>
    <property type="project" value="UniProtKB-KW"/>
</dbReference>
<dbReference type="CDD" id="cd00190">
    <property type="entry name" value="Tryp_SPc"/>
    <property type="match status" value="1"/>
</dbReference>
<name>A0AAV4XP57_CAEEX</name>
<evidence type="ECO:0000256" key="7">
    <source>
        <dbReference type="ARBA" id="ARBA00022820"/>
    </source>
</evidence>
<evidence type="ECO:0000256" key="5">
    <source>
        <dbReference type="ARBA" id="ARBA00022734"/>
    </source>
</evidence>
<keyword evidence="4" id="KW-0732">Signal</keyword>
<gene>
    <name evidence="15" type="primary">Tmprss2</name>
    <name evidence="15" type="ORF">CEXT_380241</name>
</gene>
<dbReference type="Pfam" id="PF00089">
    <property type="entry name" value="Trypsin"/>
    <property type="match status" value="1"/>
</dbReference>
<evidence type="ECO:0000256" key="8">
    <source>
        <dbReference type="ARBA" id="ARBA00022825"/>
    </source>
</evidence>
<dbReference type="PROSITE" id="PS00134">
    <property type="entry name" value="TRYPSIN_HIS"/>
    <property type="match status" value="1"/>
</dbReference>
<evidence type="ECO:0000256" key="4">
    <source>
        <dbReference type="ARBA" id="ARBA00022729"/>
    </source>
</evidence>
<evidence type="ECO:0000259" key="14">
    <source>
        <dbReference type="PROSITE" id="PS50240"/>
    </source>
</evidence>
<dbReference type="GO" id="GO:0042381">
    <property type="term" value="P:hemolymph coagulation"/>
    <property type="evidence" value="ECO:0007669"/>
    <property type="project" value="UniProtKB-KW"/>
</dbReference>
<keyword evidence="9" id="KW-0130">Cell adhesion</keyword>
<dbReference type="GO" id="GO:0004252">
    <property type="term" value="F:serine-type endopeptidase activity"/>
    <property type="evidence" value="ECO:0007669"/>
    <property type="project" value="InterPro"/>
</dbReference>
<keyword evidence="7" id="KW-0353">Hemolymph clotting</keyword>
<dbReference type="SUPFAM" id="SSF50494">
    <property type="entry name" value="Trypsin-like serine proteases"/>
    <property type="match status" value="1"/>
</dbReference>
<dbReference type="PROSITE" id="PS50240">
    <property type="entry name" value="TRYPSIN_DOM"/>
    <property type="match status" value="1"/>
</dbReference>
<evidence type="ECO:0000256" key="3">
    <source>
        <dbReference type="ARBA" id="ARBA00022670"/>
    </source>
</evidence>
<dbReference type="EC" id="3.4.21.84" evidence="12"/>
<dbReference type="InterPro" id="IPR043504">
    <property type="entry name" value="Peptidase_S1_PA_chymotrypsin"/>
</dbReference>
<dbReference type="GO" id="GO:0030246">
    <property type="term" value="F:carbohydrate binding"/>
    <property type="evidence" value="ECO:0007669"/>
    <property type="project" value="UniProtKB-KW"/>
</dbReference>
<dbReference type="PANTHER" id="PTHR24264:SF54">
    <property type="entry name" value="PEPTIDASE S1 DOMAIN-CONTAINING PROTEIN"/>
    <property type="match status" value="1"/>
</dbReference>
<sequence>MSLSDSEYERNLHIVVKCEECASSLDIGPGISQLTFFHFTDVDKNHPLYDTKCGITDVPIDLRIRGGKKAIKGHWPWQALILNDNFVPFCGGIILSKEWVLTAAHCVRDRLYVRVGEHNLSMFEGTEQQVRVGAIYVHPDYNGKTVNNDMMLLRMRTPFEFTHFVKPICLPDDDDSLQSEARVTILGWGKRRDDANYGTDVLHQADVPVVSLAECRSAYSKFWINANMLCAGYLTGKVDSCRGDSGGPLMHKKKDGTWAVYGVTSFGDGCGDRKKYGVYTNVVKYLSWIRKLIDIETLHIRPKNHGSDTIKPTMEEPIEELPGRSWKY</sequence>
<keyword evidence="16" id="KW-1185">Reference proteome</keyword>
<keyword evidence="10" id="KW-1015">Disulfide bond</keyword>
<dbReference type="FunFam" id="2.40.10.10:FF:000120">
    <property type="entry name" value="Putative serine protease"/>
    <property type="match status" value="1"/>
</dbReference>
<feature type="domain" description="Peptidase S1" evidence="14">
    <location>
        <begin position="64"/>
        <end position="294"/>
    </location>
</feature>
<dbReference type="Gene3D" id="2.40.10.10">
    <property type="entry name" value="Trypsin-like serine proteases"/>
    <property type="match status" value="1"/>
</dbReference>
<evidence type="ECO:0000256" key="12">
    <source>
        <dbReference type="ARBA" id="ARBA00066707"/>
    </source>
</evidence>
<keyword evidence="3 13" id="KW-0645">Protease</keyword>
<keyword evidence="15" id="KW-0472">Membrane</keyword>
<dbReference type="InterPro" id="IPR009003">
    <property type="entry name" value="Peptidase_S1_PA"/>
</dbReference>
<keyword evidence="1" id="KW-0245">EGF-like domain</keyword>
<dbReference type="EMBL" id="BPLR01000539">
    <property type="protein sequence ID" value="GIY95538.1"/>
    <property type="molecule type" value="Genomic_DNA"/>
</dbReference>
<keyword evidence="5" id="KW-0430">Lectin</keyword>
<keyword evidence="6 13" id="KW-0378">Hydrolase</keyword>
<keyword evidence="2" id="KW-0768">Sushi</keyword>
<protein>
    <recommendedName>
        <fullName evidence="12">limulus clotting factor C</fullName>
        <ecNumber evidence="12">3.4.21.84</ecNumber>
    </recommendedName>
</protein>
<dbReference type="PANTHER" id="PTHR24264">
    <property type="entry name" value="TRYPSIN-RELATED"/>
    <property type="match status" value="1"/>
</dbReference>
<evidence type="ECO:0000313" key="15">
    <source>
        <dbReference type="EMBL" id="GIY95538.1"/>
    </source>
</evidence>
<evidence type="ECO:0000256" key="6">
    <source>
        <dbReference type="ARBA" id="ARBA00022801"/>
    </source>
</evidence>
<dbReference type="InterPro" id="IPR001314">
    <property type="entry name" value="Peptidase_S1A"/>
</dbReference>
<dbReference type="Proteomes" id="UP001054945">
    <property type="component" value="Unassembled WGS sequence"/>
</dbReference>
<evidence type="ECO:0000313" key="16">
    <source>
        <dbReference type="Proteomes" id="UP001054945"/>
    </source>
</evidence>
<reference evidence="15 16" key="1">
    <citation type="submission" date="2021-06" db="EMBL/GenBank/DDBJ databases">
        <title>Caerostris extrusa draft genome.</title>
        <authorList>
            <person name="Kono N."/>
            <person name="Arakawa K."/>
        </authorList>
    </citation>
    <scope>NUCLEOTIDE SEQUENCE [LARGE SCALE GENOMIC DNA]</scope>
</reference>
<dbReference type="InterPro" id="IPR018114">
    <property type="entry name" value="TRYPSIN_HIS"/>
</dbReference>
<dbReference type="GO" id="GO:0007155">
    <property type="term" value="P:cell adhesion"/>
    <property type="evidence" value="ECO:0007669"/>
    <property type="project" value="UniProtKB-KW"/>
</dbReference>
<accession>A0AAV4XP57</accession>
<dbReference type="InterPro" id="IPR033116">
    <property type="entry name" value="TRYPSIN_SER"/>
</dbReference>
<comment type="catalytic activity">
    <reaction evidence="11">
        <text>Selective cleavage of 103-Arg-|-Ser-104 and 124-Ile-|-Ile-125 bonds in Limulus clotting factor B to form activated factor B. Cleavage of -Pro-Arg-|-Xaa- bonds in synthetic substrates.</text>
        <dbReference type="EC" id="3.4.21.84"/>
    </reaction>
</comment>
<dbReference type="InterPro" id="IPR050127">
    <property type="entry name" value="Serine_Proteases_S1"/>
</dbReference>
<evidence type="ECO:0000256" key="10">
    <source>
        <dbReference type="ARBA" id="ARBA00023157"/>
    </source>
</evidence>
<dbReference type="AlphaFoldDB" id="A0AAV4XP57"/>
<evidence type="ECO:0000256" key="2">
    <source>
        <dbReference type="ARBA" id="ARBA00022659"/>
    </source>
</evidence>
<evidence type="ECO:0000256" key="1">
    <source>
        <dbReference type="ARBA" id="ARBA00022536"/>
    </source>
</evidence>
<evidence type="ECO:0000256" key="11">
    <source>
        <dbReference type="ARBA" id="ARBA00052079"/>
    </source>
</evidence>
<dbReference type="GO" id="GO:0005615">
    <property type="term" value="C:extracellular space"/>
    <property type="evidence" value="ECO:0007669"/>
    <property type="project" value="TreeGrafter"/>
</dbReference>
<dbReference type="PROSITE" id="PS00135">
    <property type="entry name" value="TRYPSIN_SER"/>
    <property type="match status" value="1"/>
</dbReference>
<organism evidence="15 16">
    <name type="scientific">Caerostris extrusa</name>
    <name type="common">Bark spider</name>
    <name type="synonym">Caerostris bankana</name>
    <dbReference type="NCBI Taxonomy" id="172846"/>
    <lineage>
        <taxon>Eukaryota</taxon>
        <taxon>Metazoa</taxon>
        <taxon>Ecdysozoa</taxon>
        <taxon>Arthropoda</taxon>
        <taxon>Chelicerata</taxon>
        <taxon>Arachnida</taxon>
        <taxon>Araneae</taxon>
        <taxon>Araneomorphae</taxon>
        <taxon>Entelegynae</taxon>
        <taxon>Araneoidea</taxon>
        <taxon>Araneidae</taxon>
        <taxon>Caerostris</taxon>
    </lineage>
</organism>
<dbReference type="SMART" id="SM00020">
    <property type="entry name" value="Tryp_SPc"/>
    <property type="match status" value="1"/>
</dbReference>
<keyword evidence="8 13" id="KW-0720">Serine protease</keyword>
<evidence type="ECO:0000256" key="9">
    <source>
        <dbReference type="ARBA" id="ARBA00022889"/>
    </source>
</evidence>
<keyword evidence="15" id="KW-0812">Transmembrane</keyword>
<dbReference type="InterPro" id="IPR001254">
    <property type="entry name" value="Trypsin_dom"/>
</dbReference>
<dbReference type="PRINTS" id="PR00722">
    <property type="entry name" value="CHYMOTRYPSIN"/>
</dbReference>